<feature type="region of interest" description="Disordered" evidence="1">
    <location>
        <begin position="581"/>
        <end position="683"/>
    </location>
</feature>
<dbReference type="Pfam" id="PF25009">
    <property type="entry name" value="DUF7785"/>
    <property type="match status" value="1"/>
</dbReference>
<sequence length="888" mass="96683">MATKRKRDDQEGQTSSVNGTDKRLGELHLWLKDVLKLLRRYPLSDPLSSRSDLLTMDNSHELEAKATRDTTPSILDHKISIPESSEPSPKRARTSTASEPMSIAEQINAEAYTSVNDLMEDVKTATTNMQDELRAKWGQEDSQADRQINARMLELFTVGLKLNGLIRDEMIQRPYTRKFRDEQEPEQQNTRANGSGGLVNDQSKSVLTLYGGERGPKQLFSSIAKSKPESKSLSDQPLPNGIMATNIVPVHSLSESKEKAHTIGQSFAPPPNLKVLSPPRPISKHASTRGSTLNWFSPADLASAKEPPRDPSAREGYIKQPLPTSRWLTYNVAPSTEQLASPESKRRHRDRALSTGEPQSAVTQEVSAAQAQGKEDALFRSVYSSYAPSHDDYGAIVTEEQKNRMWWSKYGENQLDEILAAKAEALYQDEEVDQGLDPEDTIDDALVQEAITNWKPIEVSNMMQLDSNREGVPSGSTESPDLLQKISELLEVLNSHQRIRHLTQPANARALQGTKEQLPTMPSSPTSPSAAEIEVYDKLKAQLIEMISRLPPYMLAKLDGDKLGALQFSTKLKIAGKDQKGVLEGDGLGQKAKSASSAPYPATYSTAPAARGGYSPATSQQFSRQPSYGQAPVPRPSGVNNSYLATAQYPTRPPPSTHYPAQPGRPSYAAQYGGQRPPSYTDRYVSGQYTQPQVTPSYSQYPNSYRPTIPPPANSFGQQYATPQARIPPASTPAAQAFRGSHTDYQPRAPPPPGYNYGATVAGALPSGSPGIPHQGSPFPMGQQQQRPQLYHQHSSHYGSRSPSQPNGIAPPPNGPAGMSPVDQATLMERQKAQALAQTQAMAQQQQAMRSAGSATPQPPPSNVATPQEAHSPNGTPGPPPQQNGIAA</sequence>
<feature type="compositionally biased region" description="Low complexity" evidence="1">
    <location>
        <begin position="833"/>
        <end position="855"/>
    </location>
</feature>
<feature type="region of interest" description="Disordered" evidence="1">
    <location>
        <begin position="1"/>
        <end position="22"/>
    </location>
</feature>
<evidence type="ECO:0000313" key="4">
    <source>
        <dbReference type="EMBL" id="MDI1484895.1"/>
    </source>
</evidence>
<evidence type="ECO:0000259" key="2">
    <source>
        <dbReference type="Pfam" id="PF25009"/>
    </source>
</evidence>
<dbReference type="Proteomes" id="UP001161017">
    <property type="component" value="Unassembled WGS sequence"/>
</dbReference>
<evidence type="ECO:0000313" key="5">
    <source>
        <dbReference type="Proteomes" id="UP001161017"/>
    </source>
</evidence>
<dbReference type="InterPro" id="IPR056687">
    <property type="entry name" value="DUF7785"/>
</dbReference>
<feature type="compositionally biased region" description="Basic and acidic residues" evidence="1">
    <location>
        <begin position="1"/>
        <end position="10"/>
    </location>
</feature>
<feature type="region of interest" description="Disordered" evidence="1">
    <location>
        <begin position="724"/>
        <end position="888"/>
    </location>
</feature>
<comment type="caution">
    <text evidence="4">The sequence shown here is derived from an EMBL/GenBank/DDBJ whole genome shotgun (WGS) entry which is preliminary data.</text>
</comment>
<dbReference type="Pfam" id="PF25289">
    <property type="entry name" value="DUF7877"/>
    <property type="match status" value="1"/>
</dbReference>
<dbReference type="EMBL" id="JAPUFD010000001">
    <property type="protein sequence ID" value="MDI1484895.1"/>
    <property type="molecule type" value="Genomic_DNA"/>
</dbReference>
<protein>
    <submittedName>
        <fullName evidence="4">Uncharacterized protein</fullName>
    </submittedName>
</protein>
<name>A0AA43QIG2_9LECA</name>
<feature type="region of interest" description="Disordered" evidence="1">
    <location>
        <begin position="176"/>
        <end position="201"/>
    </location>
</feature>
<feature type="region of interest" description="Disordered" evidence="1">
    <location>
        <begin position="63"/>
        <end position="100"/>
    </location>
</feature>
<keyword evidence="5" id="KW-1185">Reference proteome</keyword>
<feature type="compositionally biased region" description="Polar residues" evidence="1">
    <location>
        <begin position="638"/>
        <end position="649"/>
    </location>
</feature>
<feature type="region of interest" description="Disordered" evidence="1">
    <location>
        <begin position="255"/>
        <end position="320"/>
    </location>
</feature>
<gene>
    <name evidence="4" type="ORF">OHK93_000029</name>
</gene>
<accession>A0AA43QIG2</accession>
<reference evidence="4" key="1">
    <citation type="journal article" date="2023" name="Genome Biol. Evol.">
        <title>First Whole Genome Sequence and Flow Cytometry Genome Size Data for the Lichen-Forming Fungus Ramalina farinacea (Ascomycota).</title>
        <authorList>
            <person name="Llewellyn T."/>
            <person name="Mian S."/>
            <person name="Hill R."/>
            <person name="Leitch I.J."/>
            <person name="Gaya E."/>
        </authorList>
    </citation>
    <scope>NUCLEOTIDE SEQUENCE</scope>
    <source>
        <strain evidence="4">LIQ254RAFAR</strain>
    </source>
</reference>
<dbReference type="AlphaFoldDB" id="A0AA43QIG2"/>
<feature type="compositionally biased region" description="Low complexity" evidence="1">
    <location>
        <begin position="591"/>
        <end position="610"/>
    </location>
</feature>
<feature type="compositionally biased region" description="Polar residues" evidence="1">
    <location>
        <begin position="616"/>
        <end position="628"/>
    </location>
</feature>
<feature type="compositionally biased region" description="Low complexity" evidence="1">
    <location>
        <begin position="783"/>
        <end position="793"/>
    </location>
</feature>
<organism evidence="4 5">
    <name type="scientific">Ramalina farinacea</name>
    <dbReference type="NCBI Taxonomy" id="258253"/>
    <lineage>
        <taxon>Eukaryota</taxon>
        <taxon>Fungi</taxon>
        <taxon>Dikarya</taxon>
        <taxon>Ascomycota</taxon>
        <taxon>Pezizomycotina</taxon>
        <taxon>Lecanoromycetes</taxon>
        <taxon>OSLEUM clade</taxon>
        <taxon>Lecanoromycetidae</taxon>
        <taxon>Lecanorales</taxon>
        <taxon>Lecanorineae</taxon>
        <taxon>Ramalinaceae</taxon>
        <taxon>Ramalina</taxon>
    </lineage>
</organism>
<proteinExistence type="predicted"/>
<feature type="region of interest" description="Disordered" evidence="1">
    <location>
        <begin position="335"/>
        <end position="361"/>
    </location>
</feature>
<feature type="domain" description="DUF7785" evidence="2">
    <location>
        <begin position="478"/>
        <end position="573"/>
    </location>
</feature>
<dbReference type="InterPro" id="IPR057199">
    <property type="entry name" value="DUF7877"/>
</dbReference>
<feature type="compositionally biased region" description="Basic and acidic residues" evidence="1">
    <location>
        <begin position="306"/>
        <end position="317"/>
    </location>
</feature>
<feature type="domain" description="DUF7877" evidence="3">
    <location>
        <begin position="68"/>
        <end position="150"/>
    </location>
</feature>
<evidence type="ECO:0000256" key="1">
    <source>
        <dbReference type="SAM" id="MobiDB-lite"/>
    </source>
</evidence>
<feature type="compositionally biased region" description="Polar residues" evidence="1">
    <location>
        <begin position="796"/>
        <end position="805"/>
    </location>
</feature>
<evidence type="ECO:0000259" key="3">
    <source>
        <dbReference type="Pfam" id="PF25289"/>
    </source>
</evidence>